<proteinExistence type="predicted"/>
<dbReference type="InterPro" id="IPR000719">
    <property type="entry name" value="Prot_kinase_dom"/>
</dbReference>
<reference evidence="2" key="1">
    <citation type="submission" date="2021-01" db="EMBL/GenBank/DDBJ databases">
        <authorList>
            <person name="Corre E."/>
            <person name="Pelletier E."/>
            <person name="Niang G."/>
            <person name="Scheremetjew M."/>
            <person name="Finn R."/>
            <person name="Kale V."/>
            <person name="Holt S."/>
            <person name="Cochrane G."/>
            <person name="Meng A."/>
            <person name="Brown T."/>
            <person name="Cohen L."/>
        </authorList>
    </citation>
    <scope>NUCLEOTIDE SEQUENCE</scope>
    <source>
        <strain evidence="2">GSO104</strain>
    </source>
</reference>
<dbReference type="Pfam" id="PF00069">
    <property type="entry name" value="Pkinase"/>
    <property type="match status" value="1"/>
</dbReference>
<dbReference type="SMART" id="SM00220">
    <property type="entry name" value="S_TKc"/>
    <property type="match status" value="1"/>
</dbReference>
<evidence type="ECO:0000259" key="1">
    <source>
        <dbReference type="PROSITE" id="PS50011"/>
    </source>
</evidence>
<dbReference type="SUPFAM" id="SSF56112">
    <property type="entry name" value="Protein kinase-like (PK-like)"/>
    <property type="match status" value="2"/>
</dbReference>
<dbReference type="PROSITE" id="PS00108">
    <property type="entry name" value="PROTEIN_KINASE_ST"/>
    <property type="match status" value="1"/>
</dbReference>
<dbReference type="GO" id="GO:0005524">
    <property type="term" value="F:ATP binding"/>
    <property type="evidence" value="ECO:0007669"/>
    <property type="project" value="InterPro"/>
</dbReference>
<dbReference type="GO" id="GO:0004672">
    <property type="term" value="F:protein kinase activity"/>
    <property type="evidence" value="ECO:0007669"/>
    <property type="project" value="InterPro"/>
</dbReference>
<sequence length="328" mass="37614">MRELFRKIRAADYSFHEKYWDPISMPAKQLIARMLTVDPTKRITAEEALKSKWMTMPDEEMGPAMKENLSETITQMKKFVARNKLRGAMIATTYATTAKFWAGNAVSFMSKKTTVGSSAFASNKTLTKGKVGQKFDDIYQLDQKLRQGRISGIWKGARREGENDMELAIKVISVDKCNLQEESRIMNEVAILQSLNHPNILRLHDFFEESPNFFIVMELMEGGDVFDKIVEKTQYTKRDAQELVRSLLKGVEYIHTRHVAHRDLKPQNLLLSSLENDVLVKIADFSFARRVHTPKSLFTRCGTPTYVVPICGVLESLLLSRWWDIPLS</sequence>
<dbReference type="EMBL" id="HBNS01033928">
    <property type="protein sequence ID" value="CAE4629380.1"/>
    <property type="molecule type" value="Transcribed_RNA"/>
</dbReference>
<dbReference type="PROSITE" id="PS50011">
    <property type="entry name" value="PROTEIN_KINASE_DOM"/>
    <property type="match status" value="1"/>
</dbReference>
<dbReference type="InterPro" id="IPR008271">
    <property type="entry name" value="Ser/Thr_kinase_AS"/>
</dbReference>
<evidence type="ECO:0000313" key="2">
    <source>
        <dbReference type="EMBL" id="CAE4629380.1"/>
    </source>
</evidence>
<protein>
    <recommendedName>
        <fullName evidence="1">Protein kinase domain-containing protein</fullName>
    </recommendedName>
</protein>
<name>A0A7S4RZ05_9STRA</name>
<organism evidence="2">
    <name type="scientific">Ditylum brightwellii</name>
    <dbReference type="NCBI Taxonomy" id="49249"/>
    <lineage>
        <taxon>Eukaryota</taxon>
        <taxon>Sar</taxon>
        <taxon>Stramenopiles</taxon>
        <taxon>Ochrophyta</taxon>
        <taxon>Bacillariophyta</taxon>
        <taxon>Mediophyceae</taxon>
        <taxon>Lithodesmiophycidae</taxon>
        <taxon>Lithodesmiales</taxon>
        <taxon>Lithodesmiaceae</taxon>
        <taxon>Ditylum</taxon>
    </lineage>
</organism>
<dbReference type="PANTHER" id="PTHR24347">
    <property type="entry name" value="SERINE/THREONINE-PROTEIN KINASE"/>
    <property type="match status" value="1"/>
</dbReference>
<feature type="domain" description="Protein kinase" evidence="1">
    <location>
        <begin position="139"/>
        <end position="328"/>
    </location>
</feature>
<dbReference type="InterPro" id="IPR011009">
    <property type="entry name" value="Kinase-like_dom_sf"/>
</dbReference>
<gene>
    <name evidence="2" type="ORF">DBRI00130_LOCUS26556</name>
</gene>
<accession>A0A7S4RZ05</accession>
<dbReference type="Gene3D" id="1.10.510.10">
    <property type="entry name" value="Transferase(Phosphotransferase) domain 1"/>
    <property type="match status" value="2"/>
</dbReference>
<dbReference type="AlphaFoldDB" id="A0A7S4RZ05"/>